<dbReference type="PANTHER" id="PTHR21343">
    <property type="entry name" value="DETHIOBIOTIN SYNTHETASE"/>
    <property type="match status" value="1"/>
</dbReference>
<keyword evidence="4 7" id="KW-0169">Cobalamin biosynthesis</keyword>
<keyword evidence="5 7" id="KW-0315">Glutamine amidotransferase</keyword>
<reference evidence="10" key="1">
    <citation type="journal article" date="2014" name="Int. J. Syst. Evol. Microbiol.">
        <title>Complete genome sequence of Corynebacterium casei LMG S-19264T (=DSM 44701T), isolated from a smear-ripened cheese.</title>
        <authorList>
            <consortium name="US DOE Joint Genome Institute (JGI-PGF)"/>
            <person name="Walter F."/>
            <person name="Albersmeier A."/>
            <person name="Kalinowski J."/>
            <person name="Ruckert C."/>
        </authorList>
    </citation>
    <scope>NUCLEOTIDE SEQUENCE</scope>
    <source>
        <strain evidence="10">JCM 13583</strain>
    </source>
</reference>
<feature type="active site" evidence="7">
    <location>
        <position position="424"/>
    </location>
</feature>
<dbReference type="Gene3D" id="3.40.50.880">
    <property type="match status" value="1"/>
</dbReference>
<dbReference type="PROSITE" id="PS51273">
    <property type="entry name" value="GATASE_TYPE_1"/>
    <property type="match status" value="1"/>
</dbReference>
<comment type="similarity">
    <text evidence="2 7">Belongs to the CobB/CobQ family. CobQ subfamily.</text>
</comment>
<reference evidence="10" key="2">
    <citation type="submission" date="2022-09" db="EMBL/GenBank/DDBJ databases">
        <authorList>
            <person name="Sun Q."/>
            <person name="Ohkuma M."/>
        </authorList>
    </citation>
    <scope>NUCLEOTIDE SEQUENCE</scope>
    <source>
        <strain evidence="10">JCM 13583</strain>
    </source>
</reference>
<dbReference type="EMBL" id="BMNY01000001">
    <property type="protein sequence ID" value="GGM70033.1"/>
    <property type="molecule type" value="Genomic_DNA"/>
</dbReference>
<dbReference type="GO" id="GO:0003824">
    <property type="term" value="F:catalytic activity"/>
    <property type="evidence" value="ECO:0007669"/>
    <property type="project" value="InterPro"/>
</dbReference>
<protein>
    <recommendedName>
        <fullName evidence="3 7">Probable cobyric acid synthase</fullName>
    </recommendedName>
</protein>
<accession>A0AA37BR13</accession>
<dbReference type="InterPro" id="IPR029062">
    <property type="entry name" value="Class_I_gatase-like"/>
</dbReference>
<dbReference type="PROSITE" id="PS51274">
    <property type="entry name" value="GATASE_COBBQ"/>
    <property type="match status" value="1"/>
</dbReference>
<dbReference type="SUPFAM" id="SSF52540">
    <property type="entry name" value="P-loop containing nucleoside triphosphate hydrolases"/>
    <property type="match status" value="1"/>
</dbReference>
<comment type="function">
    <text evidence="6 7">Catalyzes amidations at positions B, D, E, and G on adenosylcobyrinic A,C-diamide. NH(2) groups are provided by glutamine, and one molecule of ATP is hydrogenolyzed for each amidation.</text>
</comment>
<dbReference type="NCBIfam" id="NF001989">
    <property type="entry name" value="PRK00784.1"/>
    <property type="match status" value="1"/>
</dbReference>
<dbReference type="AlphaFoldDB" id="A0AA37BR13"/>
<feature type="domain" description="CobQ/CobB/MinD/ParA nucleotide binding" evidence="8">
    <location>
        <begin position="8"/>
        <end position="224"/>
    </location>
</feature>
<comment type="pathway">
    <text evidence="1 7">Cofactor biosynthesis; adenosylcobalamin biosynthesis.</text>
</comment>
<dbReference type="InterPro" id="IPR027417">
    <property type="entry name" value="P-loop_NTPase"/>
</dbReference>
<organism evidence="10 11">
    <name type="scientific">Thermogymnomonas acidicola</name>
    <dbReference type="NCBI Taxonomy" id="399579"/>
    <lineage>
        <taxon>Archaea</taxon>
        <taxon>Methanobacteriati</taxon>
        <taxon>Thermoplasmatota</taxon>
        <taxon>Thermoplasmata</taxon>
        <taxon>Thermoplasmatales</taxon>
        <taxon>Thermogymnomonas</taxon>
    </lineage>
</organism>
<dbReference type="Gene3D" id="3.40.50.300">
    <property type="entry name" value="P-loop containing nucleotide triphosphate hydrolases"/>
    <property type="match status" value="1"/>
</dbReference>
<evidence type="ECO:0000256" key="4">
    <source>
        <dbReference type="ARBA" id="ARBA00022573"/>
    </source>
</evidence>
<keyword evidence="11" id="KW-1185">Reference proteome</keyword>
<comment type="caution">
    <text evidence="10">The sequence shown here is derived from an EMBL/GenBank/DDBJ whole genome shotgun (WGS) entry which is preliminary data.</text>
</comment>
<dbReference type="Proteomes" id="UP000632195">
    <property type="component" value="Unassembled WGS sequence"/>
</dbReference>
<evidence type="ECO:0000256" key="6">
    <source>
        <dbReference type="ARBA" id="ARBA00025166"/>
    </source>
</evidence>
<name>A0AA37BR13_9ARCH</name>
<gene>
    <name evidence="7" type="primary">cobQ</name>
    <name evidence="10" type="ORF">GCM10007108_05170</name>
</gene>
<dbReference type="GO" id="GO:0015420">
    <property type="term" value="F:ABC-type vitamin B12 transporter activity"/>
    <property type="evidence" value="ECO:0007669"/>
    <property type="project" value="UniProtKB-UniRule"/>
</dbReference>
<evidence type="ECO:0000256" key="3">
    <source>
        <dbReference type="ARBA" id="ARBA00014921"/>
    </source>
</evidence>
<dbReference type="NCBIfam" id="TIGR00313">
    <property type="entry name" value="cobQ"/>
    <property type="match status" value="1"/>
</dbReference>
<dbReference type="SUPFAM" id="SSF52317">
    <property type="entry name" value="Class I glutamine amidotransferase-like"/>
    <property type="match status" value="1"/>
</dbReference>
<evidence type="ECO:0000259" key="9">
    <source>
        <dbReference type="Pfam" id="PF07685"/>
    </source>
</evidence>
<dbReference type="Pfam" id="PF07685">
    <property type="entry name" value="GATase_3"/>
    <property type="match status" value="1"/>
</dbReference>
<dbReference type="HAMAP" id="MF_00028">
    <property type="entry name" value="CobQ"/>
    <property type="match status" value="1"/>
</dbReference>
<evidence type="ECO:0000259" key="8">
    <source>
        <dbReference type="Pfam" id="PF01656"/>
    </source>
</evidence>
<evidence type="ECO:0000256" key="7">
    <source>
        <dbReference type="HAMAP-Rule" id="MF_00028"/>
    </source>
</evidence>
<evidence type="ECO:0000313" key="11">
    <source>
        <dbReference type="Proteomes" id="UP000632195"/>
    </source>
</evidence>
<dbReference type="Pfam" id="PF01656">
    <property type="entry name" value="CbiA"/>
    <property type="match status" value="1"/>
</dbReference>
<proteinExistence type="inferred from homology"/>
<feature type="domain" description="CobB/CobQ-like glutamine amidotransferase" evidence="9">
    <location>
        <begin position="245"/>
        <end position="431"/>
    </location>
</feature>
<evidence type="ECO:0000256" key="5">
    <source>
        <dbReference type="ARBA" id="ARBA00022962"/>
    </source>
</evidence>
<dbReference type="InterPro" id="IPR033949">
    <property type="entry name" value="CobQ_GATase1"/>
</dbReference>
<sequence>MAARVLQVTGTSSGSGKSTVAMAMAYHFRKLGYRVCPFKAVNMSLNSVVVHNGEMSRAQWLQALAAGARPDVRMNPVLLKPEGQGSQVIVNGRAMGRMAVREYYSYISSDGLMKILESIQWAMGDSDIVVSEGAGSPAEINLLRFDLSNGLLPEISGCPIVMVGDIERGGVFASLYGTLELMPHRSQVKALVINRMRGDTSILEPGIRLLEGLSGTRVAGVVPFFEFNLPGEDSMDYQGDTGSEEVCVLRYPHMENYSEVDPLRYYGVGYSYVDHRNAGKILNARLVVLPGSKLVFEDLAYIRRHGIDRLIMKARERGASVLGVCGGYQILGKSISDPSAVQSSGSFTEGLGLLDVETEYAKEKTIREVEYNIRNSHLTSQRYRGYEIHYGMVRNLSEEPFLETDLGPEGAVSRDGAVMGTNVHGVLESRELIEHILGRKVPVSSYMEGLEAEVRRVSERILSCLDLDYIERLVL</sequence>
<evidence type="ECO:0000256" key="2">
    <source>
        <dbReference type="ARBA" id="ARBA00006205"/>
    </source>
</evidence>
<feature type="active site" description="Nucleophile" evidence="7">
    <location>
        <position position="325"/>
    </location>
</feature>
<dbReference type="GO" id="GO:0009236">
    <property type="term" value="P:cobalamin biosynthetic process"/>
    <property type="evidence" value="ECO:0007669"/>
    <property type="project" value="UniProtKB-UniRule"/>
</dbReference>
<dbReference type="PANTHER" id="PTHR21343:SF1">
    <property type="entry name" value="COBYRIC ACID SYNTHASE"/>
    <property type="match status" value="1"/>
</dbReference>
<dbReference type="InterPro" id="IPR002586">
    <property type="entry name" value="CobQ/CobB/MinD/ParA_Nub-bd_dom"/>
</dbReference>
<evidence type="ECO:0000313" key="10">
    <source>
        <dbReference type="EMBL" id="GGM70033.1"/>
    </source>
</evidence>
<dbReference type="InterPro" id="IPR004459">
    <property type="entry name" value="CobQ_synth"/>
</dbReference>
<dbReference type="InterPro" id="IPR011698">
    <property type="entry name" value="GATase_3"/>
</dbReference>
<evidence type="ECO:0000256" key="1">
    <source>
        <dbReference type="ARBA" id="ARBA00004953"/>
    </source>
</evidence>
<dbReference type="RefSeq" id="WP_188680057.1">
    <property type="nucleotide sequence ID" value="NZ_BMNY01000001.1"/>
</dbReference>
<dbReference type="CDD" id="cd01750">
    <property type="entry name" value="GATase1_CobQ"/>
    <property type="match status" value="1"/>
</dbReference>